<dbReference type="InterPro" id="IPR036890">
    <property type="entry name" value="HATPase_C_sf"/>
</dbReference>
<dbReference type="PROSITE" id="PS50109">
    <property type="entry name" value="HIS_KIN"/>
    <property type="match status" value="1"/>
</dbReference>
<dbReference type="InterPro" id="IPR036097">
    <property type="entry name" value="HisK_dim/P_sf"/>
</dbReference>
<keyword evidence="3" id="KW-0597">Phosphoprotein</keyword>
<dbReference type="NCBIfam" id="TIGR00229">
    <property type="entry name" value="sensory_box"/>
    <property type="match status" value="1"/>
</dbReference>
<evidence type="ECO:0000256" key="3">
    <source>
        <dbReference type="ARBA" id="ARBA00022553"/>
    </source>
</evidence>
<reference evidence="10" key="1">
    <citation type="submission" date="2016-10" db="EMBL/GenBank/DDBJ databases">
        <authorList>
            <person name="Varghese N."/>
            <person name="Submissions S."/>
        </authorList>
    </citation>
    <scope>NUCLEOTIDE SEQUENCE [LARGE SCALE GENOMIC DNA]</scope>
    <source>
        <strain evidence="10">LMG 26383,CCUG 61248,R- 45681</strain>
    </source>
</reference>
<feature type="transmembrane region" description="Helical" evidence="6">
    <location>
        <begin position="93"/>
        <end position="123"/>
    </location>
</feature>
<dbReference type="InterPro" id="IPR004358">
    <property type="entry name" value="Sig_transdc_His_kin-like_C"/>
</dbReference>
<dbReference type="Gene3D" id="1.10.287.130">
    <property type="match status" value="1"/>
</dbReference>
<dbReference type="Gene3D" id="3.30.450.20">
    <property type="entry name" value="PAS domain"/>
    <property type="match status" value="1"/>
</dbReference>
<keyword evidence="4" id="KW-0808">Transferase</keyword>
<dbReference type="GO" id="GO:0009927">
    <property type="term" value="F:histidine phosphotransfer kinase activity"/>
    <property type="evidence" value="ECO:0007669"/>
    <property type="project" value="TreeGrafter"/>
</dbReference>
<dbReference type="Pfam" id="PF02518">
    <property type="entry name" value="HATPase_c"/>
    <property type="match status" value="1"/>
</dbReference>
<keyword evidence="10" id="KW-1185">Reference proteome</keyword>
<dbReference type="InterPro" id="IPR000014">
    <property type="entry name" value="PAS"/>
</dbReference>
<dbReference type="InterPro" id="IPR035965">
    <property type="entry name" value="PAS-like_dom_sf"/>
</dbReference>
<dbReference type="SMART" id="SM00388">
    <property type="entry name" value="HisKA"/>
    <property type="match status" value="1"/>
</dbReference>
<feature type="domain" description="Histidine kinase" evidence="7">
    <location>
        <begin position="356"/>
        <end position="576"/>
    </location>
</feature>
<dbReference type="Pfam" id="PF00512">
    <property type="entry name" value="HisKA"/>
    <property type="match status" value="1"/>
</dbReference>
<dbReference type="InterPro" id="IPR003661">
    <property type="entry name" value="HisK_dim/P_dom"/>
</dbReference>
<dbReference type="GO" id="GO:0005886">
    <property type="term" value="C:plasma membrane"/>
    <property type="evidence" value="ECO:0007669"/>
    <property type="project" value="TreeGrafter"/>
</dbReference>
<dbReference type="PRINTS" id="PR00344">
    <property type="entry name" value="BCTRLSENSOR"/>
</dbReference>
<evidence type="ECO:0000256" key="6">
    <source>
        <dbReference type="SAM" id="Phobius"/>
    </source>
</evidence>
<accession>A0A1H7LI01</accession>
<keyword evidence="6" id="KW-0812">Transmembrane</keyword>
<feature type="domain" description="PAS" evidence="8">
    <location>
        <begin position="202"/>
        <end position="272"/>
    </location>
</feature>
<feature type="transmembrane region" description="Helical" evidence="6">
    <location>
        <begin position="135"/>
        <end position="153"/>
    </location>
</feature>
<evidence type="ECO:0000313" key="9">
    <source>
        <dbReference type="EMBL" id="SEK98439.1"/>
    </source>
</evidence>
<dbReference type="Gene3D" id="3.30.565.10">
    <property type="entry name" value="Histidine kinase-like ATPase, C-terminal domain"/>
    <property type="match status" value="1"/>
</dbReference>
<dbReference type="CDD" id="cd16922">
    <property type="entry name" value="HATPase_EvgS-ArcB-TorS-like"/>
    <property type="match status" value="1"/>
</dbReference>
<dbReference type="CDD" id="cd00082">
    <property type="entry name" value="HisKA"/>
    <property type="match status" value="1"/>
</dbReference>
<dbReference type="AlphaFoldDB" id="A0A1H7LI01"/>
<dbReference type="EC" id="2.7.13.3" evidence="2"/>
<keyword evidence="5 9" id="KW-0418">Kinase</keyword>
<evidence type="ECO:0000256" key="4">
    <source>
        <dbReference type="ARBA" id="ARBA00022679"/>
    </source>
</evidence>
<dbReference type="SUPFAM" id="SSF55874">
    <property type="entry name" value="ATPase domain of HSP90 chaperone/DNA topoisomerase II/histidine kinase"/>
    <property type="match status" value="1"/>
</dbReference>
<dbReference type="FunFam" id="3.30.565.10:FF:000006">
    <property type="entry name" value="Sensor histidine kinase WalK"/>
    <property type="match status" value="1"/>
</dbReference>
<feature type="transmembrane region" description="Helical" evidence="6">
    <location>
        <begin position="63"/>
        <end position="81"/>
    </location>
</feature>
<dbReference type="InterPro" id="IPR013767">
    <property type="entry name" value="PAS_fold"/>
</dbReference>
<sequence>MRFSNLMTAVRAQVAAMVHPSALADSLERMRHERFMLSRLAASVAALSLMPAYIAWRGRIGALELLVLVAMAMPLLAVFLLSRTGRLDLAHCLSGAALTLLVTTLACLTGGAASPLLLWLAAVPAEAMFFGSRPYVARASALAVIGLGVVVALQGTGMIAEPAPWTWQAMPVFAGVAILHAALITVGFLYRRDDELREHRASDARAQLMLEHVGDLVTWHDAAGSVVFANEAARNLTGAEPAGLFGRGLFERVHIADRPLFLKALSDAAHGSGRATACFRVLFVPAGADGRANASPVVRWLDLSARRIEQSGPHGAAAVVCVSRDVTDRHAIDEERERNRVEAVKSSDVKGQFLATVSHELRTPLNAIIGFSEMLSGDLAVSFSQAQRQEYARIIHDSGQHLLDVVNTLLDVSKIESGAMTIEQDALDMAELAEDCCNVVALKAGSGTVALERVVGPDLPQLLGDRRALKQVMLNLLSNAIKFTPPGGRVTLALVRDGGMIDLSVSDTGIGIAATDLPRLGDPFFQAKSSYDRAHDGTGLGLSVVRGLVGLHGGTLTIESAPGIGTRVGVRLPIGGVAAASEPARIATFARAPRRGLDTKQPVRLTA</sequence>
<evidence type="ECO:0000256" key="1">
    <source>
        <dbReference type="ARBA" id="ARBA00000085"/>
    </source>
</evidence>
<dbReference type="SUPFAM" id="SSF55785">
    <property type="entry name" value="PYP-like sensor domain (PAS domain)"/>
    <property type="match status" value="1"/>
</dbReference>
<feature type="transmembrane region" description="Helical" evidence="6">
    <location>
        <begin position="165"/>
        <end position="190"/>
    </location>
</feature>
<dbReference type="Proteomes" id="UP000199664">
    <property type="component" value="Unassembled WGS sequence"/>
</dbReference>
<dbReference type="SMART" id="SM00387">
    <property type="entry name" value="HATPase_c"/>
    <property type="match status" value="1"/>
</dbReference>
<keyword evidence="6" id="KW-0472">Membrane</keyword>
<dbReference type="PANTHER" id="PTHR43047:SF63">
    <property type="entry name" value="HISTIDINE KINASE"/>
    <property type="match status" value="1"/>
</dbReference>
<dbReference type="GO" id="GO:0006355">
    <property type="term" value="P:regulation of DNA-templated transcription"/>
    <property type="evidence" value="ECO:0007669"/>
    <property type="project" value="InterPro"/>
</dbReference>
<dbReference type="InterPro" id="IPR005467">
    <property type="entry name" value="His_kinase_dom"/>
</dbReference>
<dbReference type="PANTHER" id="PTHR43047">
    <property type="entry name" value="TWO-COMPONENT HISTIDINE PROTEIN KINASE"/>
    <property type="match status" value="1"/>
</dbReference>
<evidence type="ECO:0000259" key="7">
    <source>
        <dbReference type="PROSITE" id="PS50109"/>
    </source>
</evidence>
<dbReference type="STRING" id="1036779.SAMN04515666_102533"/>
<dbReference type="CDD" id="cd00130">
    <property type="entry name" value="PAS"/>
    <property type="match status" value="1"/>
</dbReference>
<dbReference type="EMBL" id="FOAN01000002">
    <property type="protein sequence ID" value="SEK98439.1"/>
    <property type="molecule type" value="Genomic_DNA"/>
</dbReference>
<protein>
    <recommendedName>
        <fullName evidence="2">histidine kinase</fullName>
        <ecNumber evidence="2">2.7.13.3</ecNumber>
    </recommendedName>
</protein>
<proteinExistence type="predicted"/>
<evidence type="ECO:0000256" key="5">
    <source>
        <dbReference type="ARBA" id="ARBA00022777"/>
    </source>
</evidence>
<dbReference type="PROSITE" id="PS50112">
    <property type="entry name" value="PAS"/>
    <property type="match status" value="1"/>
</dbReference>
<dbReference type="GO" id="GO:0000155">
    <property type="term" value="F:phosphorelay sensor kinase activity"/>
    <property type="evidence" value="ECO:0007669"/>
    <property type="project" value="InterPro"/>
</dbReference>
<evidence type="ECO:0000313" key="10">
    <source>
        <dbReference type="Proteomes" id="UP000199664"/>
    </source>
</evidence>
<name>A0A1H7LI01_9HYPH</name>
<dbReference type="RefSeq" id="WP_158673232.1">
    <property type="nucleotide sequence ID" value="NZ_FOAN01000002.1"/>
</dbReference>
<comment type="catalytic activity">
    <reaction evidence="1">
        <text>ATP + protein L-histidine = ADP + protein N-phospho-L-histidine.</text>
        <dbReference type="EC" id="2.7.13.3"/>
    </reaction>
</comment>
<dbReference type="InterPro" id="IPR003594">
    <property type="entry name" value="HATPase_dom"/>
</dbReference>
<organism evidence="9 10">
    <name type="scientific">Bosea lupini</name>
    <dbReference type="NCBI Taxonomy" id="1036779"/>
    <lineage>
        <taxon>Bacteria</taxon>
        <taxon>Pseudomonadati</taxon>
        <taxon>Pseudomonadota</taxon>
        <taxon>Alphaproteobacteria</taxon>
        <taxon>Hyphomicrobiales</taxon>
        <taxon>Boseaceae</taxon>
        <taxon>Bosea</taxon>
    </lineage>
</organism>
<keyword evidence="6" id="KW-1133">Transmembrane helix</keyword>
<evidence type="ECO:0000259" key="8">
    <source>
        <dbReference type="PROSITE" id="PS50112"/>
    </source>
</evidence>
<gene>
    <name evidence="9" type="ORF">SAMN04515666_102533</name>
</gene>
<dbReference type="SUPFAM" id="SSF47384">
    <property type="entry name" value="Homodimeric domain of signal transducing histidine kinase"/>
    <property type="match status" value="1"/>
</dbReference>
<dbReference type="SMART" id="SM00091">
    <property type="entry name" value="PAS"/>
    <property type="match status" value="1"/>
</dbReference>
<dbReference type="Pfam" id="PF00989">
    <property type="entry name" value="PAS"/>
    <property type="match status" value="1"/>
</dbReference>
<evidence type="ECO:0000256" key="2">
    <source>
        <dbReference type="ARBA" id="ARBA00012438"/>
    </source>
</evidence>